<dbReference type="InterPro" id="IPR052897">
    <property type="entry name" value="Sec-Metab_Biosynth_Hydrolase"/>
</dbReference>
<dbReference type="PANTHER" id="PTHR37017:SF11">
    <property type="entry name" value="ESTERASE_LIPASE_THIOESTERASE DOMAIN-CONTAINING PROTEIN"/>
    <property type="match status" value="1"/>
</dbReference>
<evidence type="ECO:0000259" key="1">
    <source>
        <dbReference type="Pfam" id="PF12697"/>
    </source>
</evidence>
<organism evidence="2 3">
    <name type="scientific">Saccharothrix tamanrassetensis</name>
    <dbReference type="NCBI Taxonomy" id="1051531"/>
    <lineage>
        <taxon>Bacteria</taxon>
        <taxon>Bacillati</taxon>
        <taxon>Actinomycetota</taxon>
        <taxon>Actinomycetes</taxon>
        <taxon>Pseudonocardiales</taxon>
        <taxon>Pseudonocardiaceae</taxon>
        <taxon>Saccharothrix</taxon>
    </lineage>
</organism>
<evidence type="ECO:0000313" key="3">
    <source>
        <dbReference type="Proteomes" id="UP000547510"/>
    </source>
</evidence>
<dbReference type="GO" id="GO:0003824">
    <property type="term" value="F:catalytic activity"/>
    <property type="evidence" value="ECO:0007669"/>
    <property type="project" value="UniProtKB-ARBA"/>
</dbReference>
<evidence type="ECO:0000313" key="2">
    <source>
        <dbReference type="EMBL" id="MBB5959230.1"/>
    </source>
</evidence>
<dbReference type="InterPro" id="IPR000073">
    <property type="entry name" value="AB_hydrolase_1"/>
</dbReference>
<gene>
    <name evidence="2" type="ORF">FHS29_005850</name>
</gene>
<sequence length="212" mass="23104">MTTYVLIPGACHGGWYYDPIAADLRALGHEVHAPTLSRDGNLEDHTTEVLALLDDLDDVVLAGHSYGGMVITTVADRVPEKVAGLVYADALVPGDGQSVWDLVNDHWRDWYISGSAHDGRSIAPLPFFDSRAFAHPLASLIQRPRITGAVDKITNRWYLLAKGTEFSPFTQFRDAYQDDPTWHVVEVDAPHNILDGGEAALLEALKSAASAS</sequence>
<accession>A0A841CPU9</accession>
<keyword evidence="3" id="KW-1185">Reference proteome</keyword>
<dbReference type="AlphaFoldDB" id="A0A841CPU9"/>
<dbReference type="EMBL" id="JACHJN010000010">
    <property type="protein sequence ID" value="MBB5959230.1"/>
    <property type="molecule type" value="Genomic_DNA"/>
</dbReference>
<dbReference type="SUPFAM" id="SSF53474">
    <property type="entry name" value="alpha/beta-Hydrolases"/>
    <property type="match status" value="1"/>
</dbReference>
<protein>
    <submittedName>
        <fullName evidence="2">Pimeloyl-ACP methyl ester carboxylesterase</fullName>
    </submittedName>
</protein>
<dbReference type="Pfam" id="PF12697">
    <property type="entry name" value="Abhydrolase_6"/>
    <property type="match status" value="1"/>
</dbReference>
<dbReference type="PANTHER" id="PTHR37017">
    <property type="entry name" value="AB HYDROLASE-1 DOMAIN-CONTAINING PROTEIN-RELATED"/>
    <property type="match status" value="1"/>
</dbReference>
<dbReference type="Gene3D" id="3.40.50.1820">
    <property type="entry name" value="alpha/beta hydrolase"/>
    <property type="match status" value="1"/>
</dbReference>
<dbReference type="RefSeq" id="WP_184695896.1">
    <property type="nucleotide sequence ID" value="NZ_JACHJN010000010.1"/>
</dbReference>
<comment type="caution">
    <text evidence="2">The sequence shown here is derived from an EMBL/GenBank/DDBJ whole genome shotgun (WGS) entry which is preliminary data.</text>
</comment>
<dbReference type="Proteomes" id="UP000547510">
    <property type="component" value="Unassembled WGS sequence"/>
</dbReference>
<feature type="domain" description="AB hydrolase-1" evidence="1">
    <location>
        <begin position="5"/>
        <end position="185"/>
    </location>
</feature>
<reference evidence="2 3" key="1">
    <citation type="submission" date="2020-08" db="EMBL/GenBank/DDBJ databases">
        <title>Genomic Encyclopedia of Type Strains, Phase III (KMG-III): the genomes of soil and plant-associated and newly described type strains.</title>
        <authorList>
            <person name="Whitman W."/>
        </authorList>
    </citation>
    <scope>NUCLEOTIDE SEQUENCE [LARGE SCALE GENOMIC DNA]</scope>
    <source>
        <strain evidence="2 3">CECT 8640</strain>
    </source>
</reference>
<proteinExistence type="predicted"/>
<dbReference type="InterPro" id="IPR029058">
    <property type="entry name" value="AB_hydrolase_fold"/>
</dbReference>
<name>A0A841CPU9_9PSEU</name>